<protein>
    <recommendedName>
        <fullName evidence="2">Glyoxylate reductase/hydroxypyruvate reductase</fullName>
    </recommendedName>
</protein>
<comment type="caution">
    <text evidence="6">The sequence shown here is derived from an EMBL/GenBank/DDBJ whole genome shotgun (WGS) entry which is preliminary data.</text>
</comment>
<dbReference type="AlphaFoldDB" id="A0AAV4X4V9"/>
<dbReference type="SUPFAM" id="SSF52283">
    <property type="entry name" value="Formate/glycerate dehydrogenase catalytic domain-like"/>
    <property type="match status" value="1"/>
</dbReference>
<dbReference type="PROSITE" id="PS00671">
    <property type="entry name" value="D_2_HYDROXYACID_DH_3"/>
    <property type="match status" value="1"/>
</dbReference>
<dbReference type="Pfam" id="PF02826">
    <property type="entry name" value="2-Hacid_dh_C"/>
    <property type="match status" value="1"/>
</dbReference>
<dbReference type="Proteomes" id="UP001054837">
    <property type="component" value="Unassembled WGS sequence"/>
</dbReference>
<dbReference type="Gene3D" id="3.40.50.720">
    <property type="entry name" value="NAD(P)-binding Rossmann-like Domain"/>
    <property type="match status" value="2"/>
</dbReference>
<evidence type="ECO:0000259" key="4">
    <source>
        <dbReference type="Pfam" id="PF00389"/>
    </source>
</evidence>
<reference evidence="6 7" key="1">
    <citation type="submission" date="2021-06" db="EMBL/GenBank/DDBJ databases">
        <title>Caerostris darwini draft genome.</title>
        <authorList>
            <person name="Kono N."/>
            <person name="Arakawa K."/>
        </authorList>
    </citation>
    <scope>NUCLEOTIDE SEQUENCE [LARGE SCALE GENOMIC DNA]</scope>
</reference>
<dbReference type="GO" id="GO:0030267">
    <property type="term" value="F:glyoxylate reductase (NADPH) activity"/>
    <property type="evidence" value="ECO:0007669"/>
    <property type="project" value="TreeGrafter"/>
</dbReference>
<gene>
    <name evidence="6" type="primary">GRHPR</name>
    <name evidence="6" type="ORF">CDAR_581841</name>
</gene>
<keyword evidence="1 3" id="KW-0560">Oxidoreductase</keyword>
<dbReference type="InterPro" id="IPR036291">
    <property type="entry name" value="NAD(P)-bd_dom_sf"/>
</dbReference>
<dbReference type="GO" id="GO:0008465">
    <property type="term" value="F:hydroxypyruvate reductase (NADH) activity"/>
    <property type="evidence" value="ECO:0007669"/>
    <property type="project" value="TreeGrafter"/>
</dbReference>
<proteinExistence type="inferred from homology"/>
<dbReference type="InterPro" id="IPR006139">
    <property type="entry name" value="D-isomer_2_OHA_DH_cat_dom"/>
</dbReference>
<accession>A0AAV4X4V9</accession>
<dbReference type="EMBL" id="BPLQ01015709">
    <property type="protein sequence ID" value="GIY90207.1"/>
    <property type="molecule type" value="Genomic_DNA"/>
</dbReference>
<name>A0AAV4X4V9_9ARAC</name>
<keyword evidence="7" id="KW-1185">Reference proteome</keyword>
<dbReference type="GO" id="GO:0051287">
    <property type="term" value="F:NAD binding"/>
    <property type="evidence" value="ECO:0007669"/>
    <property type="project" value="InterPro"/>
</dbReference>
<evidence type="ECO:0000256" key="2">
    <source>
        <dbReference type="ARBA" id="ARBA00073306"/>
    </source>
</evidence>
<feature type="domain" description="D-isomer specific 2-hydroxyacid dehydrogenase NAD-binding" evidence="5">
    <location>
        <begin position="112"/>
        <end position="292"/>
    </location>
</feature>
<dbReference type="SUPFAM" id="SSF51735">
    <property type="entry name" value="NAD(P)-binding Rossmann-fold domains"/>
    <property type="match status" value="1"/>
</dbReference>
<comment type="similarity">
    <text evidence="3">Belongs to the D-isomer specific 2-hydroxyacid dehydrogenase family.</text>
</comment>
<dbReference type="InterPro" id="IPR029753">
    <property type="entry name" value="D-isomer_DH_CS"/>
</dbReference>
<dbReference type="GO" id="GO:0005829">
    <property type="term" value="C:cytosol"/>
    <property type="evidence" value="ECO:0007669"/>
    <property type="project" value="TreeGrafter"/>
</dbReference>
<dbReference type="InterPro" id="IPR050223">
    <property type="entry name" value="D-isomer_2-hydroxyacid_DH"/>
</dbReference>
<organism evidence="6 7">
    <name type="scientific">Caerostris darwini</name>
    <dbReference type="NCBI Taxonomy" id="1538125"/>
    <lineage>
        <taxon>Eukaryota</taxon>
        <taxon>Metazoa</taxon>
        <taxon>Ecdysozoa</taxon>
        <taxon>Arthropoda</taxon>
        <taxon>Chelicerata</taxon>
        <taxon>Arachnida</taxon>
        <taxon>Araneae</taxon>
        <taxon>Araneomorphae</taxon>
        <taxon>Entelegynae</taxon>
        <taxon>Araneoidea</taxon>
        <taxon>Araneidae</taxon>
        <taxon>Caerostris</taxon>
    </lineage>
</organism>
<evidence type="ECO:0000256" key="1">
    <source>
        <dbReference type="ARBA" id="ARBA00023002"/>
    </source>
</evidence>
<sequence length="327" mass="36103">MSKPKVLITRPDVPEASIKKLQNECDIEIYEKPNPISKEELLKRMPGKTGLYCLLTDPIDRDVIEAAGPSLKVIATMSVGYDHIDLNACKEKNIKVSNTPDVSSDSVAEWTVTLMLCAGRNFLEAATSIKKGKWVHQWSPLWLCGEGLAGATIGIVGMGRIGQSVMKRVLPFQVKEVLYFDIFHPIKPAEELGAKFVEFEDLLKQCDFIVSMCNLSEETKNLFNKKAFSSMKPNAVFINTSRGGVVNQKDLYDALKNKVIRAAAIDVTIPEPLPKDHELLTLPNLIVTPHVASAETNVRHKMGDLAAENVLLGVKGQELKTPVPMPK</sequence>
<evidence type="ECO:0000313" key="6">
    <source>
        <dbReference type="EMBL" id="GIY90207.1"/>
    </source>
</evidence>
<dbReference type="InterPro" id="IPR029752">
    <property type="entry name" value="D-isomer_DH_CS1"/>
</dbReference>
<dbReference type="PANTHER" id="PTHR10996:SF277">
    <property type="entry name" value="GLYOXYLATE REDUCTASE_HYDROXYPYRUVATE REDUCTASE"/>
    <property type="match status" value="1"/>
</dbReference>
<evidence type="ECO:0000259" key="5">
    <source>
        <dbReference type="Pfam" id="PF02826"/>
    </source>
</evidence>
<dbReference type="Pfam" id="PF00389">
    <property type="entry name" value="2-Hacid_dh"/>
    <property type="match status" value="1"/>
</dbReference>
<dbReference type="PANTHER" id="PTHR10996">
    <property type="entry name" value="2-HYDROXYACID DEHYDROGENASE-RELATED"/>
    <property type="match status" value="1"/>
</dbReference>
<dbReference type="CDD" id="cd05301">
    <property type="entry name" value="GDH"/>
    <property type="match status" value="1"/>
</dbReference>
<evidence type="ECO:0000256" key="3">
    <source>
        <dbReference type="RuleBase" id="RU003719"/>
    </source>
</evidence>
<dbReference type="InterPro" id="IPR006140">
    <property type="entry name" value="D-isomer_DH_NAD-bd"/>
</dbReference>
<evidence type="ECO:0000313" key="7">
    <source>
        <dbReference type="Proteomes" id="UP001054837"/>
    </source>
</evidence>
<feature type="domain" description="D-isomer specific 2-hydroxyacid dehydrogenase catalytic" evidence="4">
    <location>
        <begin position="6"/>
        <end position="323"/>
    </location>
</feature>
<dbReference type="PROSITE" id="PS00065">
    <property type="entry name" value="D_2_HYDROXYACID_DH_1"/>
    <property type="match status" value="1"/>
</dbReference>
<dbReference type="FunFam" id="3.40.50.720:FF:000026">
    <property type="entry name" value="Glyoxylate/hydroxypyruvate reductase B"/>
    <property type="match status" value="1"/>
</dbReference>